<feature type="transmembrane region" description="Helical" evidence="1">
    <location>
        <begin position="20"/>
        <end position="38"/>
    </location>
</feature>
<gene>
    <name evidence="2" type="ORF">FE810_05165</name>
</gene>
<dbReference type="Proteomes" id="UP000307790">
    <property type="component" value="Unassembled WGS sequence"/>
</dbReference>
<dbReference type="RefSeq" id="WP_138318963.1">
    <property type="nucleotide sequence ID" value="NZ_VCBC01000004.1"/>
</dbReference>
<keyword evidence="3" id="KW-1185">Reference proteome</keyword>
<keyword evidence="1" id="KW-0812">Transmembrane</keyword>
<reference evidence="2 3" key="1">
    <citation type="submission" date="2019-05" db="EMBL/GenBank/DDBJ databases">
        <title>Genome sequences of Thalassotalea litorea 1K03283.</title>
        <authorList>
            <person name="Zhang D."/>
        </authorList>
    </citation>
    <scope>NUCLEOTIDE SEQUENCE [LARGE SCALE GENOMIC DNA]</scope>
    <source>
        <strain evidence="2 3">MCCC 1K03283</strain>
    </source>
</reference>
<keyword evidence="1" id="KW-0472">Membrane</keyword>
<feature type="transmembrane region" description="Helical" evidence="1">
    <location>
        <begin position="203"/>
        <end position="224"/>
    </location>
</feature>
<evidence type="ECO:0000313" key="3">
    <source>
        <dbReference type="Proteomes" id="UP000307790"/>
    </source>
</evidence>
<feature type="transmembrane region" description="Helical" evidence="1">
    <location>
        <begin position="96"/>
        <end position="114"/>
    </location>
</feature>
<accession>A0A5R9IS52</accession>
<dbReference type="EMBL" id="VCBC01000004">
    <property type="protein sequence ID" value="TLU66897.1"/>
    <property type="molecule type" value="Genomic_DNA"/>
</dbReference>
<organism evidence="2 3">
    <name type="scientific">Thalassotalea litorea</name>
    <dbReference type="NCBI Taxonomy" id="2020715"/>
    <lineage>
        <taxon>Bacteria</taxon>
        <taxon>Pseudomonadati</taxon>
        <taxon>Pseudomonadota</taxon>
        <taxon>Gammaproteobacteria</taxon>
        <taxon>Alteromonadales</taxon>
        <taxon>Colwelliaceae</taxon>
        <taxon>Thalassotalea</taxon>
    </lineage>
</organism>
<dbReference type="OrthoDB" id="6396106at2"/>
<comment type="caution">
    <text evidence="2">The sequence shown here is derived from an EMBL/GenBank/DDBJ whole genome shotgun (WGS) entry which is preliminary data.</text>
</comment>
<proteinExistence type="predicted"/>
<keyword evidence="1" id="KW-1133">Transmembrane helix</keyword>
<protein>
    <recommendedName>
        <fullName evidence="4">DUF805 domain-containing protein</fullName>
    </recommendedName>
</protein>
<evidence type="ECO:0008006" key="4">
    <source>
        <dbReference type="Google" id="ProtNLM"/>
    </source>
</evidence>
<evidence type="ECO:0000256" key="1">
    <source>
        <dbReference type="SAM" id="Phobius"/>
    </source>
</evidence>
<feature type="transmembrane region" description="Helical" evidence="1">
    <location>
        <begin position="72"/>
        <end position="90"/>
    </location>
</feature>
<evidence type="ECO:0000313" key="2">
    <source>
        <dbReference type="EMBL" id="TLU66897.1"/>
    </source>
</evidence>
<sequence>MQLVKSLICLLGRDNGERFLAIFASVLLLFFVVTGNVFTAWWAQLIWLVPSVLVIFYTTIRRVRDAGEKAGLAWSLVGLTALACILPLFLPHFSAYTPLMLVVFLGLYIFSLPAKDHQFYTLGYKGPVDLSAYAKPVKVQAKPLNARVEPVLFGGVNTGNPYNDAPYGTHGDEYLNRKAQAQPSELAKWRQDLYQWFRQHKKLSGSLASAMSVLIVTLLAWPYLPSNDHAQGETAQLMMPVIPSASVERNHRLEMPDDFYLMMTEHDGLVIHWQADIQRDGEIWSLASAKGDDTCQYIEFNNGDKVRPYNVAVENGGDYFASFSPLDSRMLVQSLEKRGNFGLCGYNFSLKGSQKALNSHPVYIELTD</sequence>
<name>A0A5R9IS52_9GAMM</name>
<feature type="transmembrane region" description="Helical" evidence="1">
    <location>
        <begin position="44"/>
        <end position="60"/>
    </location>
</feature>
<dbReference type="AlphaFoldDB" id="A0A5R9IS52"/>